<dbReference type="InterPro" id="IPR018606">
    <property type="entry name" value="Arb1"/>
</dbReference>
<dbReference type="AlphaFoldDB" id="A0AAD4GA22"/>
<evidence type="ECO:0000256" key="1">
    <source>
        <dbReference type="SAM" id="MobiDB-lite"/>
    </source>
</evidence>
<feature type="compositionally biased region" description="Acidic residues" evidence="1">
    <location>
        <begin position="171"/>
        <end position="184"/>
    </location>
</feature>
<accession>A0AAD4GA22</accession>
<feature type="region of interest" description="Disordered" evidence="1">
    <location>
        <begin position="448"/>
        <end position="470"/>
    </location>
</feature>
<comment type="caution">
    <text evidence="2">The sequence shown here is derived from an EMBL/GenBank/DDBJ whole genome shotgun (WGS) entry which is preliminary data.</text>
</comment>
<feature type="region of interest" description="Disordered" evidence="1">
    <location>
        <begin position="406"/>
        <end position="425"/>
    </location>
</feature>
<evidence type="ECO:0000313" key="2">
    <source>
        <dbReference type="EMBL" id="KAF8433019.1"/>
    </source>
</evidence>
<feature type="region of interest" description="Disordered" evidence="1">
    <location>
        <begin position="164"/>
        <end position="218"/>
    </location>
</feature>
<proteinExistence type="predicted"/>
<protein>
    <submittedName>
        <fullName evidence="2">Uncharacterized protein</fullName>
    </submittedName>
</protein>
<name>A0AAD4GA22_BOLED</name>
<sequence length="684" mass="75778">MFASEPTVSNTTVQDPPFIKFPPFPEPPPGVAIMPFKNFKPRGIQLFLELKKDGSDPADEEDVELDALGIPTVELRIKHTTDECKSGPRKKRKKKKAAIVEAAPVKKLPWNIPPADRFYQSAYDFRTGRPWPSVTIGLNTLWDHFRLFTGLLVNPSEFRKAAKKCGRAESPDFDSDDENDDMNTEDGAAAGNSRPTKRQRPGEALDLDDEEGDPQKLDEEVREERITNFLSDPEKAVRIFLSSYMREHGLIWAERNLIHAPRLIYFFLAFVLRNGVLPEPVYQRGLKRALNTIEWAKKELPLTLTVGRLIPDAFNEACRECFDRQGGITWSFVSETANTSTTTEKKGKLVLLRFSCPLSSHALDATITVTDVSSGVKSEVALPTEAQIQLKDAIEDNVDMDVSIDAPTTIVSPPSENATDDNPTWGTSWDSTWADEGSQTAWAQCGSWGDETQEGQGTNGEARADTKQGDSDWHREFTSLFSLLGPSAFPLAHTTGIIECSTRRVSAIHFPPNHPKGVRSPSLRKNHGKAEAKTGRQDWLPSADGVEAELEARFAKVILEPWGREEGDISAPEIWRSSRGAVIDPTNPSKVLGDAAGTATRKPHDPHKDSITLLVVPSFAETLELVPGLGLGAMWIEIVRQKNGAGTDAARGPAEVDDSTPGRFWYHEDVTGIFPRYYTPRETE</sequence>
<reference evidence="2" key="2">
    <citation type="journal article" date="2020" name="Nat. Commun.">
        <title>Large-scale genome sequencing of mycorrhizal fungi provides insights into the early evolution of symbiotic traits.</title>
        <authorList>
            <person name="Miyauchi S."/>
            <person name="Kiss E."/>
            <person name="Kuo A."/>
            <person name="Drula E."/>
            <person name="Kohler A."/>
            <person name="Sanchez-Garcia M."/>
            <person name="Morin E."/>
            <person name="Andreopoulos B."/>
            <person name="Barry K.W."/>
            <person name="Bonito G."/>
            <person name="Buee M."/>
            <person name="Carver A."/>
            <person name="Chen C."/>
            <person name="Cichocki N."/>
            <person name="Clum A."/>
            <person name="Culley D."/>
            <person name="Crous P.W."/>
            <person name="Fauchery L."/>
            <person name="Girlanda M."/>
            <person name="Hayes R.D."/>
            <person name="Keri Z."/>
            <person name="LaButti K."/>
            <person name="Lipzen A."/>
            <person name="Lombard V."/>
            <person name="Magnuson J."/>
            <person name="Maillard F."/>
            <person name="Murat C."/>
            <person name="Nolan M."/>
            <person name="Ohm R.A."/>
            <person name="Pangilinan J."/>
            <person name="Pereira M.F."/>
            <person name="Perotto S."/>
            <person name="Peter M."/>
            <person name="Pfister S."/>
            <person name="Riley R."/>
            <person name="Sitrit Y."/>
            <person name="Stielow J.B."/>
            <person name="Szollosi G."/>
            <person name="Zifcakova L."/>
            <person name="Stursova M."/>
            <person name="Spatafora J.W."/>
            <person name="Tedersoo L."/>
            <person name="Vaario L.M."/>
            <person name="Yamada A."/>
            <person name="Yan M."/>
            <person name="Wang P."/>
            <person name="Xu J."/>
            <person name="Bruns T."/>
            <person name="Baldrian P."/>
            <person name="Vilgalys R."/>
            <person name="Dunand C."/>
            <person name="Henrissat B."/>
            <person name="Grigoriev I.V."/>
            <person name="Hibbett D."/>
            <person name="Nagy L.G."/>
            <person name="Martin F.M."/>
        </authorList>
    </citation>
    <scope>NUCLEOTIDE SEQUENCE</scope>
    <source>
        <strain evidence="2">BED1</strain>
    </source>
</reference>
<dbReference type="Pfam" id="PF09692">
    <property type="entry name" value="Arb1"/>
    <property type="match status" value="1"/>
</dbReference>
<dbReference type="GO" id="GO:0033167">
    <property type="term" value="C:ARC complex"/>
    <property type="evidence" value="ECO:0007669"/>
    <property type="project" value="InterPro"/>
</dbReference>
<feature type="compositionally biased region" description="Polar residues" evidence="1">
    <location>
        <begin position="409"/>
        <end position="425"/>
    </location>
</feature>
<dbReference type="GO" id="GO:0031047">
    <property type="term" value="P:regulatory ncRNA-mediated gene silencing"/>
    <property type="evidence" value="ECO:0007669"/>
    <property type="project" value="InterPro"/>
</dbReference>
<reference evidence="2" key="1">
    <citation type="submission" date="2019-10" db="EMBL/GenBank/DDBJ databases">
        <authorList>
            <consortium name="DOE Joint Genome Institute"/>
            <person name="Kuo A."/>
            <person name="Miyauchi S."/>
            <person name="Kiss E."/>
            <person name="Drula E."/>
            <person name="Kohler A."/>
            <person name="Sanchez-Garcia M."/>
            <person name="Andreopoulos B."/>
            <person name="Barry K.W."/>
            <person name="Bonito G."/>
            <person name="Buee M."/>
            <person name="Carver A."/>
            <person name="Chen C."/>
            <person name="Cichocki N."/>
            <person name="Clum A."/>
            <person name="Culley D."/>
            <person name="Crous P.W."/>
            <person name="Fauchery L."/>
            <person name="Girlanda M."/>
            <person name="Hayes R."/>
            <person name="Keri Z."/>
            <person name="LaButti K."/>
            <person name="Lipzen A."/>
            <person name="Lombard V."/>
            <person name="Magnuson J."/>
            <person name="Maillard F."/>
            <person name="Morin E."/>
            <person name="Murat C."/>
            <person name="Nolan M."/>
            <person name="Ohm R."/>
            <person name="Pangilinan J."/>
            <person name="Pereira M."/>
            <person name="Perotto S."/>
            <person name="Peter M."/>
            <person name="Riley R."/>
            <person name="Sitrit Y."/>
            <person name="Stielow B."/>
            <person name="Szollosi G."/>
            <person name="Zifcakova L."/>
            <person name="Stursova M."/>
            <person name="Spatafora J.W."/>
            <person name="Tedersoo L."/>
            <person name="Vaario L.-M."/>
            <person name="Yamada A."/>
            <person name="Yan M."/>
            <person name="Wang P."/>
            <person name="Xu J."/>
            <person name="Bruns T."/>
            <person name="Baldrian P."/>
            <person name="Vilgalys R."/>
            <person name="Henrissat B."/>
            <person name="Grigoriev I.V."/>
            <person name="Hibbett D."/>
            <person name="Nagy L.G."/>
            <person name="Martin F.M."/>
        </authorList>
    </citation>
    <scope>NUCLEOTIDE SEQUENCE</scope>
    <source>
        <strain evidence="2">BED1</strain>
    </source>
</reference>
<organism evidence="2 3">
    <name type="scientific">Boletus edulis BED1</name>
    <dbReference type="NCBI Taxonomy" id="1328754"/>
    <lineage>
        <taxon>Eukaryota</taxon>
        <taxon>Fungi</taxon>
        <taxon>Dikarya</taxon>
        <taxon>Basidiomycota</taxon>
        <taxon>Agaricomycotina</taxon>
        <taxon>Agaricomycetes</taxon>
        <taxon>Agaricomycetidae</taxon>
        <taxon>Boletales</taxon>
        <taxon>Boletineae</taxon>
        <taxon>Boletaceae</taxon>
        <taxon>Boletoideae</taxon>
        <taxon>Boletus</taxon>
    </lineage>
</organism>
<dbReference type="EMBL" id="WHUW01000037">
    <property type="protein sequence ID" value="KAF8433019.1"/>
    <property type="molecule type" value="Genomic_DNA"/>
</dbReference>
<evidence type="ECO:0000313" key="3">
    <source>
        <dbReference type="Proteomes" id="UP001194468"/>
    </source>
</evidence>
<dbReference type="Proteomes" id="UP001194468">
    <property type="component" value="Unassembled WGS sequence"/>
</dbReference>
<gene>
    <name evidence="2" type="ORF">L210DRAFT_3650091</name>
</gene>
<keyword evidence="3" id="KW-1185">Reference proteome</keyword>